<evidence type="ECO:0000256" key="6">
    <source>
        <dbReference type="ARBA" id="ARBA00022842"/>
    </source>
</evidence>
<feature type="binding site" evidence="10">
    <location>
        <begin position="8"/>
        <end position="13"/>
    </location>
    <ligand>
        <name>substrate</name>
    </ligand>
</feature>
<dbReference type="GO" id="GO:0009146">
    <property type="term" value="P:purine nucleoside triphosphate catabolic process"/>
    <property type="evidence" value="ECO:0007669"/>
    <property type="project" value="UniProtKB-UniRule"/>
</dbReference>
<keyword evidence="4 10" id="KW-0547">Nucleotide-binding</keyword>
<sequence>METIVLATGNKGKIREFKEAFSHLSIECVPVKDVIDIDEPEETGTTFMENALLKARYYAQITKKPCLADDSGLTVDVLDGAPGVYSARYAGVHGDDNANNAKLIRNLQGNDNRSAHYVCALALVYPDGREITAEGFCDGLIQDEPKGTEGFGYDPYFYVPQCKKTMAELSIDAKESISHRGRALRKLIKCL</sequence>
<dbReference type="NCBIfam" id="TIGR00042">
    <property type="entry name" value="RdgB/HAM1 family non-canonical purine NTP pyrophosphatase"/>
    <property type="match status" value="1"/>
</dbReference>
<comment type="catalytic activity">
    <reaction evidence="8 10">
        <text>dITP + H2O = dIMP + diphosphate + H(+)</text>
        <dbReference type="Rhea" id="RHEA:28342"/>
        <dbReference type="ChEBI" id="CHEBI:15377"/>
        <dbReference type="ChEBI" id="CHEBI:15378"/>
        <dbReference type="ChEBI" id="CHEBI:33019"/>
        <dbReference type="ChEBI" id="CHEBI:61194"/>
        <dbReference type="ChEBI" id="CHEBI:61382"/>
        <dbReference type="EC" id="3.6.1.66"/>
    </reaction>
</comment>
<dbReference type="NCBIfam" id="NF011397">
    <property type="entry name" value="PRK14822.1"/>
    <property type="match status" value="1"/>
</dbReference>
<gene>
    <name evidence="12" type="primary">rdgB</name>
    <name evidence="12" type="ORF">SAMEA44547418_00453</name>
</gene>
<comment type="subunit">
    <text evidence="2 10">Homodimer.</text>
</comment>
<dbReference type="InterPro" id="IPR029001">
    <property type="entry name" value="ITPase-like_fam"/>
</dbReference>
<dbReference type="GO" id="GO:0046872">
    <property type="term" value="F:metal ion binding"/>
    <property type="evidence" value="ECO:0007669"/>
    <property type="project" value="UniProtKB-KW"/>
</dbReference>
<dbReference type="CDD" id="cd00515">
    <property type="entry name" value="HAM1"/>
    <property type="match status" value="1"/>
</dbReference>
<dbReference type="InterPro" id="IPR002637">
    <property type="entry name" value="RdgB/HAM1"/>
</dbReference>
<dbReference type="GO" id="GO:0000166">
    <property type="term" value="F:nucleotide binding"/>
    <property type="evidence" value="ECO:0007669"/>
    <property type="project" value="UniProtKB-KW"/>
</dbReference>
<accession>A0A239YKC3</accession>
<feature type="binding site" evidence="10">
    <location>
        <position position="174"/>
    </location>
    <ligand>
        <name>substrate</name>
    </ligand>
</feature>
<feature type="binding site" evidence="10">
    <location>
        <begin position="151"/>
        <end position="154"/>
    </location>
    <ligand>
        <name>substrate</name>
    </ligand>
</feature>
<dbReference type="HAMAP" id="MF_01405">
    <property type="entry name" value="Non_canon_purine_NTPase"/>
    <property type="match status" value="1"/>
</dbReference>
<feature type="active site" description="Proton acceptor" evidence="10">
    <location>
        <position position="70"/>
    </location>
</feature>
<dbReference type="PANTHER" id="PTHR11067">
    <property type="entry name" value="INOSINE TRIPHOSPHATE PYROPHOSPHATASE/HAM1 PROTEIN"/>
    <property type="match status" value="1"/>
</dbReference>
<evidence type="ECO:0000256" key="8">
    <source>
        <dbReference type="ARBA" id="ARBA00051875"/>
    </source>
</evidence>
<dbReference type="GO" id="GO:0036220">
    <property type="term" value="F:ITP diphosphatase activity"/>
    <property type="evidence" value="ECO:0007669"/>
    <property type="project" value="UniProtKB-UniRule"/>
</dbReference>
<dbReference type="InterPro" id="IPR020922">
    <property type="entry name" value="dITP/XTP_pyrophosphatase"/>
</dbReference>
<feature type="binding site" evidence="10">
    <location>
        <position position="70"/>
    </location>
    <ligand>
        <name>Mg(2+)</name>
        <dbReference type="ChEBI" id="CHEBI:18420"/>
    </ligand>
</feature>
<dbReference type="KEGG" id="vrm:44547418_00453"/>
<dbReference type="GO" id="GO:0036222">
    <property type="term" value="F:XTP diphosphatase activity"/>
    <property type="evidence" value="ECO:0007669"/>
    <property type="project" value="UniProtKB-UniRule"/>
</dbReference>
<feature type="binding site" evidence="10">
    <location>
        <begin position="179"/>
        <end position="180"/>
    </location>
    <ligand>
        <name>substrate</name>
    </ligand>
</feature>
<comment type="function">
    <text evidence="10">Pyrophosphatase that catalyzes the hydrolysis of nucleoside triphosphates to their monophosphate derivatives, with a high preference for the non-canonical purine nucleotides XTP (xanthosine triphosphate), dITP (deoxyinosine triphosphate) and ITP. Seems to function as a house-cleaning enzyme that removes non-canonical purine nucleotides from the nucleotide pool, thus preventing their incorporation into DNA/RNA and avoiding chromosomal lesions.</text>
</comment>
<feature type="binding site" evidence="10">
    <location>
        <position position="71"/>
    </location>
    <ligand>
        <name>substrate</name>
    </ligand>
</feature>
<dbReference type="GO" id="GO:0035870">
    <property type="term" value="F:dITP diphosphatase activity"/>
    <property type="evidence" value="ECO:0007669"/>
    <property type="project" value="UniProtKB-UniRule"/>
</dbReference>
<dbReference type="GO" id="GO:0005829">
    <property type="term" value="C:cytosol"/>
    <property type="evidence" value="ECO:0007669"/>
    <property type="project" value="TreeGrafter"/>
</dbReference>
<dbReference type="EMBL" id="LT906470">
    <property type="protein sequence ID" value="SNV59257.1"/>
    <property type="molecule type" value="Genomic_DNA"/>
</dbReference>
<proteinExistence type="inferred from homology"/>
<comment type="cofactor">
    <cofactor evidence="10">
        <name>Mg(2+)</name>
        <dbReference type="ChEBI" id="CHEBI:18420"/>
    </cofactor>
    <text evidence="10">Binds 1 Mg(2+) ion per subunit.</text>
</comment>
<evidence type="ECO:0000256" key="7">
    <source>
        <dbReference type="ARBA" id="ARBA00023080"/>
    </source>
</evidence>
<feature type="binding site" evidence="10">
    <location>
        <position position="41"/>
    </location>
    <ligand>
        <name>Mg(2+)</name>
        <dbReference type="ChEBI" id="CHEBI:18420"/>
    </ligand>
</feature>
<evidence type="ECO:0000256" key="9">
    <source>
        <dbReference type="ARBA" id="ARBA00052017"/>
    </source>
</evidence>
<evidence type="ECO:0000256" key="4">
    <source>
        <dbReference type="ARBA" id="ARBA00022741"/>
    </source>
</evidence>
<comment type="catalytic activity">
    <reaction evidence="9 10">
        <text>XTP + H2O = XMP + diphosphate + H(+)</text>
        <dbReference type="Rhea" id="RHEA:28610"/>
        <dbReference type="ChEBI" id="CHEBI:15377"/>
        <dbReference type="ChEBI" id="CHEBI:15378"/>
        <dbReference type="ChEBI" id="CHEBI:33019"/>
        <dbReference type="ChEBI" id="CHEBI:57464"/>
        <dbReference type="ChEBI" id="CHEBI:61314"/>
        <dbReference type="EC" id="3.6.1.66"/>
    </reaction>
</comment>
<comment type="catalytic activity">
    <reaction evidence="10">
        <text>ITP + H2O = IMP + diphosphate + H(+)</text>
        <dbReference type="Rhea" id="RHEA:29399"/>
        <dbReference type="ChEBI" id="CHEBI:15377"/>
        <dbReference type="ChEBI" id="CHEBI:15378"/>
        <dbReference type="ChEBI" id="CHEBI:33019"/>
        <dbReference type="ChEBI" id="CHEBI:58053"/>
        <dbReference type="ChEBI" id="CHEBI:61402"/>
        <dbReference type="EC" id="3.6.1.66"/>
    </reaction>
</comment>
<dbReference type="Pfam" id="PF01725">
    <property type="entry name" value="Ham1p_like"/>
    <property type="match status" value="1"/>
</dbReference>
<keyword evidence="3 10" id="KW-0479">Metal-binding</keyword>
<dbReference type="SUPFAM" id="SSF52972">
    <property type="entry name" value="ITPase-like"/>
    <property type="match status" value="1"/>
</dbReference>
<evidence type="ECO:0000313" key="12">
    <source>
        <dbReference type="EMBL" id="SNV59257.1"/>
    </source>
</evidence>
<comment type="similarity">
    <text evidence="1 10 11">Belongs to the HAM1 NTPase family.</text>
</comment>
<evidence type="ECO:0000256" key="2">
    <source>
        <dbReference type="ARBA" id="ARBA00011738"/>
    </source>
</evidence>
<evidence type="ECO:0000256" key="3">
    <source>
        <dbReference type="ARBA" id="ARBA00022723"/>
    </source>
</evidence>
<dbReference type="GO" id="GO:0009117">
    <property type="term" value="P:nucleotide metabolic process"/>
    <property type="evidence" value="ECO:0007669"/>
    <property type="project" value="UniProtKB-KW"/>
</dbReference>
<evidence type="ECO:0000256" key="11">
    <source>
        <dbReference type="RuleBase" id="RU003781"/>
    </source>
</evidence>
<dbReference type="Gene3D" id="3.90.950.10">
    <property type="match status" value="1"/>
</dbReference>
<dbReference type="RefSeq" id="WP_095065377.1">
    <property type="nucleotide sequence ID" value="NZ_LT906470.1"/>
</dbReference>
<dbReference type="AlphaFoldDB" id="A0A239YKC3"/>
<keyword evidence="6 10" id="KW-0460">Magnesium</keyword>
<protein>
    <recommendedName>
        <fullName evidence="10">dITP/XTP pyrophosphatase</fullName>
        <ecNumber evidence="10">3.6.1.66</ecNumber>
    </recommendedName>
    <alternativeName>
        <fullName evidence="10">Non-canonical purine NTP pyrophosphatase</fullName>
    </alternativeName>
    <alternativeName>
        <fullName evidence="10">Non-standard purine NTP pyrophosphatase</fullName>
    </alternativeName>
    <alternativeName>
        <fullName evidence="10">Nucleoside-triphosphate diphosphatase</fullName>
    </alternativeName>
    <alternativeName>
        <fullName evidence="10">Nucleoside-triphosphate pyrophosphatase</fullName>
        <shortName evidence="10">NTPase</shortName>
    </alternativeName>
</protein>
<evidence type="ECO:0000256" key="1">
    <source>
        <dbReference type="ARBA" id="ARBA00008023"/>
    </source>
</evidence>
<keyword evidence="5 10" id="KW-0378">Hydrolase</keyword>
<dbReference type="GO" id="GO:0017111">
    <property type="term" value="F:ribonucleoside triphosphate phosphatase activity"/>
    <property type="evidence" value="ECO:0007669"/>
    <property type="project" value="InterPro"/>
</dbReference>
<keyword evidence="7 10" id="KW-0546">Nucleotide metabolism</keyword>
<dbReference type="PANTHER" id="PTHR11067:SF9">
    <property type="entry name" value="INOSINE TRIPHOSPHATE PYROPHOSPHATASE"/>
    <property type="match status" value="1"/>
</dbReference>
<organism evidence="12 13">
    <name type="scientific">Veillonella rodentium</name>
    <dbReference type="NCBI Taxonomy" id="248315"/>
    <lineage>
        <taxon>Bacteria</taxon>
        <taxon>Bacillati</taxon>
        <taxon>Bacillota</taxon>
        <taxon>Negativicutes</taxon>
        <taxon>Veillonellales</taxon>
        <taxon>Veillonellaceae</taxon>
        <taxon>Veillonella</taxon>
    </lineage>
</organism>
<dbReference type="FunFam" id="3.90.950.10:FF:000001">
    <property type="entry name" value="dITP/XTP pyrophosphatase"/>
    <property type="match status" value="1"/>
</dbReference>
<name>A0A239YKC3_9FIRM</name>
<reference evidence="12 13" key="1">
    <citation type="submission" date="2017-06" db="EMBL/GenBank/DDBJ databases">
        <authorList>
            <consortium name="Pathogen Informatics"/>
        </authorList>
    </citation>
    <scope>NUCLEOTIDE SEQUENCE [LARGE SCALE GENOMIC DNA]</scope>
    <source>
        <strain evidence="12 13">NCTC12018</strain>
    </source>
</reference>
<evidence type="ECO:0000256" key="5">
    <source>
        <dbReference type="ARBA" id="ARBA00022801"/>
    </source>
</evidence>
<keyword evidence="13" id="KW-1185">Reference proteome</keyword>
<dbReference type="Proteomes" id="UP000214973">
    <property type="component" value="Chromosome 1"/>
</dbReference>
<dbReference type="EC" id="3.6.1.66" evidence="10"/>
<evidence type="ECO:0000256" key="10">
    <source>
        <dbReference type="HAMAP-Rule" id="MF_01405"/>
    </source>
</evidence>
<evidence type="ECO:0000313" key="13">
    <source>
        <dbReference type="Proteomes" id="UP000214973"/>
    </source>
</evidence>